<organism evidence="2 3">
    <name type="scientific">Corynebacterium aurimucosum (strain ATCC 700975 / DSM 44827 / CIP 107346 / CN-1)</name>
    <name type="common">Corynebacterium nigricans</name>
    <dbReference type="NCBI Taxonomy" id="548476"/>
    <lineage>
        <taxon>Bacteria</taxon>
        <taxon>Bacillati</taxon>
        <taxon>Actinomycetota</taxon>
        <taxon>Actinomycetes</taxon>
        <taxon>Mycobacteriales</taxon>
        <taxon>Corynebacteriaceae</taxon>
        <taxon>Corynebacterium</taxon>
    </lineage>
</organism>
<reference evidence="2 3" key="1">
    <citation type="journal article" date="2010" name="BMC Genomics">
        <title>Complete genome sequence and lifestyle of black-pigmented Corynebacterium aurimucosum ATCC 700975 (formerly C. nigricans CN-1) isolated from a vaginal swab of a woman with spontaneous abortion.</title>
        <authorList>
            <person name="Trost E."/>
            <person name="Gotker S."/>
            <person name="Schneider J."/>
            <person name="Schneiker-Bekel S."/>
            <person name="Szczepanowski R."/>
            <person name="Tilker A."/>
            <person name="Viehoever P."/>
            <person name="Arnold W."/>
            <person name="Bekel T."/>
            <person name="Blom J."/>
            <person name="Gartemann K.H."/>
            <person name="Linke B."/>
            <person name="Goesmann A."/>
            <person name="Puhler A."/>
            <person name="Shukla S.K."/>
            <person name="Tauch A."/>
        </authorList>
    </citation>
    <scope>NUCLEOTIDE SEQUENCE [LARGE SCALE GENOMIC DNA]</scope>
    <source>
        <strain evidence="3">ATCC 700975 / DSM 44827 / CIP 107346 / CN-1</strain>
    </source>
</reference>
<evidence type="ECO:0000313" key="2">
    <source>
        <dbReference type="EMBL" id="ACP33526.1"/>
    </source>
</evidence>
<evidence type="ECO:0000313" key="3">
    <source>
        <dbReference type="Proteomes" id="UP000002077"/>
    </source>
</evidence>
<feature type="transmembrane region" description="Helical" evidence="1">
    <location>
        <begin position="50"/>
        <end position="70"/>
    </location>
</feature>
<name>C3PI72_CORA7</name>
<protein>
    <submittedName>
        <fullName evidence="2">Putative membrane protein</fullName>
    </submittedName>
</protein>
<dbReference type="EMBL" id="CP001601">
    <property type="protein sequence ID" value="ACP33526.1"/>
    <property type="molecule type" value="Genomic_DNA"/>
</dbReference>
<evidence type="ECO:0000256" key="1">
    <source>
        <dbReference type="SAM" id="Phobius"/>
    </source>
</evidence>
<gene>
    <name evidence="2" type="ordered locus">cauri_1933</name>
</gene>
<keyword evidence="1" id="KW-0812">Transmembrane</keyword>
<keyword evidence="1" id="KW-0472">Membrane</keyword>
<dbReference type="RefSeq" id="WP_010191095.1">
    <property type="nucleotide sequence ID" value="NC_012590.1"/>
</dbReference>
<dbReference type="AlphaFoldDB" id="C3PI72"/>
<dbReference type="KEGG" id="car:cauri_1933"/>
<proteinExistence type="predicted"/>
<dbReference type="GeneID" id="31924571"/>
<dbReference type="HOGENOM" id="CLU_2116871_0_0_11"/>
<dbReference type="Proteomes" id="UP000002077">
    <property type="component" value="Chromosome"/>
</dbReference>
<accession>C3PI72</accession>
<keyword evidence="3" id="KW-1185">Reference proteome</keyword>
<keyword evidence="1" id="KW-1133">Transmembrane helix</keyword>
<sequence>MLTAIRIIWADFNLLIKLSIVGLFLLALVDCVEAALHPSWESLGDALDTVFFAVAITTINGMLTVSKALFANNRVLRPLAHMGYQVTTSLQETGSINVHTAGDNYIIETIGEES</sequence>